<dbReference type="PROSITE" id="PS51123">
    <property type="entry name" value="OMPA_2"/>
    <property type="match status" value="1"/>
</dbReference>
<dbReference type="EMBL" id="CP046566">
    <property type="protein sequence ID" value="QGW29272.1"/>
    <property type="molecule type" value="Genomic_DNA"/>
</dbReference>
<evidence type="ECO:0000259" key="6">
    <source>
        <dbReference type="PROSITE" id="PS51123"/>
    </source>
</evidence>
<dbReference type="InterPro" id="IPR006664">
    <property type="entry name" value="OMP_bac"/>
</dbReference>
<dbReference type="KEGG" id="fls:GLV81_15155"/>
<dbReference type="Pfam" id="PF07676">
    <property type="entry name" value="PD40"/>
    <property type="match status" value="4"/>
</dbReference>
<dbReference type="InterPro" id="IPR011042">
    <property type="entry name" value="6-blade_b-propeller_TolB-like"/>
</dbReference>
<dbReference type="GO" id="GO:0009279">
    <property type="term" value="C:cell outer membrane"/>
    <property type="evidence" value="ECO:0007669"/>
    <property type="project" value="UniProtKB-SubCell"/>
</dbReference>
<evidence type="ECO:0000256" key="4">
    <source>
        <dbReference type="PROSITE-ProRule" id="PRU00473"/>
    </source>
</evidence>
<gene>
    <name evidence="7" type="ORF">GLV81_15155</name>
</gene>
<organism evidence="7 8">
    <name type="scientific">Phnomibacter ginsenosidimutans</name>
    <dbReference type="NCBI Taxonomy" id="2676868"/>
    <lineage>
        <taxon>Bacteria</taxon>
        <taxon>Pseudomonadati</taxon>
        <taxon>Bacteroidota</taxon>
        <taxon>Chitinophagia</taxon>
        <taxon>Chitinophagales</taxon>
        <taxon>Chitinophagaceae</taxon>
        <taxon>Phnomibacter</taxon>
    </lineage>
</organism>
<accession>A0A6I6GQR2</accession>
<protein>
    <submittedName>
        <fullName evidence="7">OmpA family protein</fullName>
    </submittedName>
</protein>
<dbReference type="InterPro" id="IPR050330">
    <property type="entry name" value="Bact_OuterMem_StrucFunc"/>
</dbReference>
<dbReference type="Pfam" id="PF14559">
    <property type="entry name" value="TPR_19"/>
    <property type="match status" value="1"/>
</dbReference>
<evidence type="ECO:0000256" key="1">
    <source>
        <dbReference type="ARBA" id="ARBA00004442"/>
    </source>
</evidence>
<dbReference type="AlphaFoldDB" id="A0A6I6GQR2"/>
<dbReference type="Proteomes" id="UP000426027">
    <property type="component" value="Chromosome"/>
</dbReference>
<dbReference type="InterPro" id="IPR008969">
    <property type="entry name" value="CarboxyPept-like_regulatory"/>
</dbReference>
<dbReference type="PANTHER" id="PTHR30329">
    <property type="entry name" value="STATOR ELEMENT OF FLAGELLAR MOTOR COMPLEX"/>
    <property type="match status" value="1"/>
</dbReference>
<dbReference type="SUPFAM" id="SSF48452">
    <property type="entry name" value="TPR-like"/>
    <property type="match status" value="1"/>
</dbReference>
<reference evidence="7 8" key="1">
    <citation type="submission" date="2019-11" db="EMBL/GenBank/DDBJ databases">
        <authorList>
            <person name="Im W.T."/>
        </authorList>
    </citation>
    <scope>NUCLEOTIDE SEQUENCE [LARGE SCALE GENOMIC DNA]</scope>
    <source>
        <strain evidence="7 8">SB-02</strain>
    </source>
</reference>
<dbReference type="SUPFAM" id="SSF103088">
    <property type="entry name" value="OmpA-like"/>
    <property type="match status" value="1"/>
</dbReference>
<dbReference type="Gene3D" id="1.25.40.10">
    <property type="entry name" value="Tetratricopeptide repeat domain"/>
    <property type="match status" value="1"/>
</dbReference>
<name>A0A6I6GQR2_9BACT</name>
<dbReference type="InterPro" id="IPR006665">
    <property type="entry name" value="OmpA-like"/>
</dbReference>
<keyword evidence="5" id="KW-0732">Signal</keyword>
<dbReference type="Gene3D" id="2.60.40.1120">
    <property type="entry name" value="Carboxypeptidase-like, regulatory domain"/>
    <property type="match status" value="1"/>
</dbReference>
<proteinExistence type="predicted"/>
<dbReference type="Gene3D" id="3.30.1330.60">
    <property type="entry name" value="OmpA-like domain"/>
    <property type="match status" value="1"/>
</dbReference>
<evidence type="ECO:0000313" key="7">
    <source>
        <dbReference type="EMBL" id="QGW29272.1"/>
    </source>
</evidence>
<dbReference type="CDD" id="cd07185">
    <property type="entry name" value="OmpA_C-like"/>
    <property type="match status" value="1"/>
</dbReference>
<evidence type="ECO:0000313" key="8">
    <source>
        <dbReference type="Proteomes" id="UP000426027"/>
    </source>
</evidence>
<dbReference type="Pfam" id="PF00691">
    <property type="entry name" value="OmpA"/>
    <property type="match status" value="1"/>
</dbReference>
<dbReference type="Gene3D" id="2.120.10.30">
    <property type="entry name" value="TolB, C-terminal domain"/>
    <property type="match status" value="1"/>
</dbReference>
<dbReference type="InterPro" id="IPR011659">
    <property type="entry name" value="WD40"/>
</dbReference>
<keyword evidence="3" id="KW-0998">Cell outer membrane</keyword>
<feature type="chain" id="PRO_5026073931" evidence="5">
    <location>
        <begin position="22"/>
        <end position="635"/>
    </location>
</feature>
<dbReference type="SUPFAM" id="SSF82171">
    <property type="entry name" value="DPP6 N-terminal domain-like"/>
    <property type="match status" value="1"/>
</dbReference>
<keyword evidence="2 4" id="KW-0472">Membrane</keyword>
<evidence type="ECO:0000256" key="5">
    <source>
        <dbReference type="SAM" id="SignalP"/>
    </source>
</evidence>
<evidence type="ECO:0000256" key="3">
    <source>
        <dbReference type="ARBA" id="ARBA00023237"/>
    </source>
</evidence>
<comment type="subcellular location">
    <subcellularLocation>
        <location evidence="1">Cell outer membrane</location>
    </subcellularLocation>
</comment>
<keyword evidence="8" id="KW-1185">Reference proteome</keyword>
<evidence type="ECO:0000256" key="2">
    <source>
        <dbReference type="ARBA" id="ARBA00023136"/>
    </source>
</evidence>
<dbReference type="PANTHER" id="PTHR30329:SF21">
    <property type="entry name" value="LIPOPROTEIN YIAD-RELATED"/>
    <property type="match status" value="1"/>
</dbReference>
<dbReference type="RefSeq" id="WP_157479624.1">
    <property type="nucleotide sequence ID" value="NZ_CP046566.1"/>
</dbReference>
<feature type="signal peptide" evidence="5">
    <location>
        <begin position="1"/>
        <end position="21"/>
    </location>
</feature>
<feature type="domain" description="OmpA-like" evidence="6">
    <location>
        <begin position="519"/>
        <end position="635"/>
    </location>
</feature>
<dbReference type="InterPro" id="IPR011990">
    <property type="entry name" value="TPR-like_helical_dom_sf"/>
</dbReference>
<sequence length="635" mass="70373">MKTLRLLFFLLLFHFSGNAQWYNPEKVNSKLQFMYSGAIEQLTDGQFAAGKALLVKALKQDPKFVDAWLSLAGACGQQKQYDSAILCYETGIALDSIYSRDYYLPYSINLAGAGRFEEAQHIIQRYLNLPNLHPRSKQAATYRSGTYAFALQAIANNKSSKEFHPLNLGDSINSNRSEYYPSFTIDDSRLVFTRRGNGFREDFYQAFKTDDGYSLAKPIAGPLNEEESKGGLMISQDGSWLIFAGNFEEGFGDFDLYICYADNNGWSEPFNLGSNINTEFWESSPTLSPDKQTLYFSSNRPGGFGGKDLYAVKRLSNGQWSKAENMGPNFNTTSDELAPFIHADNQTLYFTSGGHPGYGGSDIYVSRKGPGGQWSVPQNLGFPINTIEDDGSLSVAADGKTAFFASARSDSRGALDLYRFELPEYDRPFKTLWVKGVVQDAETKKGLPSAIELKNLNSGEVLQKVVTDETGNYLVTLPVGNDYSFTVNRQGYLFYSDRFELAAQPADSTYTNNILLQPIRINSSLELKNILYETNSFQLNPSSYVELDKLVQLLQDNPSVKVRINGHTDNVGKPADNLLLSTNRAKSVVAYLASKGVAATRLTAKGFGSSKPIADNSTEAGRAKNRRTELQIVGL</sequence>
<dbReference type="SUPFAM" id="SSF49464">
    <property type="entry name" value="Carboxypeptidase regulatory domain-like"/>
    <property type="match status" value="1"/>
</dbReference>
<dbReference type="InterPro" id="IPR036737">
    <property type="entry name" value="OmpA-like_sf"/>
</dbReference>
<dbReference type="PRINTS" id="PR01021">
    <property type="entry name" value="OMPADOMAIN"/>
</dbReference>